<name>A0A1I4XIV7_9GAMM</name>
<sequence length="185" mass="19882">MRILIAAVLGTVVMFAWGFVAHMLLPIGEMGMHLPQSEDAVLEGVKTGMPTPGIYMLPSLDPQKWGDEAAMAPWVEKAKANPFVYLVVAPPSTDPASMGPQLAKQVGSDFLGCLIAAWLLAATAWGFGARVLGAAGMGVFAWTASIVPMWNWYRFPTDYMVGGFIEQGAGWLLAGIAIAWWLGRK</sequence>
<proteinExistence type="predicted"/>
<dbReference type="EMBL" id="FOVF01000010">
    <property type="protein sequence ID" value="SFN25209.1"/>
    <property type="molecule type" value="Genomic_DNA"/>
</dbReference>
<protein>
    <recommendedName>
        <fullName evidence="4">DUF1761 domain-containing protein</fullName>
    </recommendedName>
</protein>
<keyword evidence="1" id="KW-0812">Transmembrane</keyword>
<evidence type="ECO:0000313" key="3">
    <source>
        <dbReference type="Proteomes" id="UP000198575"/>
    </source>
</evidence>
<keyword evidence="1" id="KW-1133">Transmembrane helix</keyword>
<accession>A0A1I4XIV7</accession>
<evidence type="ECO:0000313" key="2">
    <source>
        <dbReference type="EMBL" id="SFN25209.1"/>
    </source>
</evidence>
<organism evidence="2 3">
    <name type="scientific">Dokdonella immobilis</name>
    <dbReference type="NCBI Taxonomy" id="578942"/>
    <lineage>
        <taxon>Bacteria</taxon>
        <taxon>Pseudomonadati</taxon>
        <taxon>Pseudomonadota</taxon>
        <taxon>Gammaproteobacteria</taxon>
        <taxon>Lysobacterales</taxon>
        <taxon>Rhodanobacteraceae</taxon>
        <taxon>Dokdonella</taxon>
    </lineage>
</organism>
<reference evidence="2 3" key="1">
    <citation type="submission" date="2016-10" db="EMBL/GenBank/DDBJ databases">
        <authorList>
            <person name="de Groot N.N."/>
        </authorList>
    </citation>
    <scope>NUCLEOTIDE SEQUENCE [LARGE SCALE GENOMIC DNA]</scope>
    <source>
        <strain evidence="2 3">CGMCC 1.7659</strain>
    </source>
</reference>
<keyword evidence="3" id="KW-1185">Reference proteome</keyword>
<gene>
    <name evidence="2" type="ORF">SAMN05216289_11012</name>
</gene>
<evidence type="ECO:0008006" key="4">
    <source>
        <dbReference type="Google" id="ProtNLM"/>
    </source>
</evidence>
<feature type="transmembrane region" description="Helical" evidence="1">
    <location>
        <begin position="106"/>
        <end position="127"/>
    </location>
</feature>
<feature type="transmembrane region" description="Helical" evidence="1">
    <location>
        <begin position="159"/>
        <end position="182"/>
    </location>
</feature>
<dbReference type="STRING" id="578942.SAMN05216289_11012"/>
<dbReference type="OrthoDB" id="5948702at2"/>
<dbReference type="AlphaFoldDB" id="A0A1I4XIV7"/>
<keyword evidence="1" id="KW-0472">Membrane</keyword>
<dbReference type="RefSeq" id="WP_092407155.1">
    <property type="nucleotide sequence ID" value="NZ_FOVF01000010.1"/>
</dbReference>
<feature type="transmembrane region" description="Helical" evidence="1">
    <location>
        <begin position="134"/>
        <end position="153"/>
    </location>
</feature>
<evidence type="ECO:0000256" key="1">
    <source>
        <dbReference type="SAM" id="Phobius"/>
    </source>
</evidence>
<dbReference type="Proteomes" id="UP000198575">
    <property type="component" value="Unassembled WGS sequence"/>
</dbReference>